<reference evidence="9 10" key="1">
    <citation type="submission" date="2019-03" db="EMBL/GenBank/DDBJ databases">
        <title>Sequencing 23 genomes of Wallemia ichthyophaga.</title>
        <authorList>
            <person name="Gostincar C."/>
        </authorList>
    </citation>
    <scope>NUCLEOTIDE SEQUENCE [LARGE SCALE GENOMIC DNA]</scope>
    <source>
        <strain evidence="9 10">EXF-6200</strain>
    </source>
</reference>
<dbReference type="InterPro" id="IPR019680">
    <property type="entry name" value="Mediator_Med1"/>
</dbReference>
<gene>
    <name evidence="9" type="ORF">E3P86_02705</name>
</gene>
<dbReference type="GO" id="GO:0016592">
    <property type="term" value="C:mediator complex"/>
    <property type="evidence" value="ECO:0007669"/>
    <property type="project" value="InterPro"/>
</dbReference>
<evidence type="ECO:0000313" key="9">
    <source>
        <dbReference type="EMBL" id="TIB35204.1"/>
    </source>
</evidence>
<proteinExistence type="inferred from homology"/>
<keyword evidence="4 7" id="KW-0010">Activator</keyword>
<accession>A0A4V6TNP3</accession>
<comment type="similarity">
    <text evidence="2 7">Belongs to the Mediator complex subunit 1 family.</text>
</comment>
<comment type="subcellular location">
    <subcellularLocation>
        <location evidence="1 7">Nucleus</location>
    </subcellularLocation>
</comment>
<evidence type="ECO:0000256" key="5">
    <source>
        <dbReference type="ARBA" id="ARBA00023163"/>
    </source>
</evidence>
<evidence type="ECO:0000256" key="4">
    <source>
        <dbReference type="ARBA" id="ARBA00023159"/>
    </source>
</evidence>
<protein>
    <recommendedName>
        <fullName evidence="7">Mediator of RNA polymerase II transcription subunit 1</fullName>
    </recommendedName>
    <alternativeName>
        <fullName evidence="7">Mediator complex subunit 1</fullName>
    </alternativeName>
</protein>
<name>A0A4V6TNP3_WALIC</name>
<dbReference type="GO" id="GO:0045944">
    <property type="term" value="P:positive regulation of transcription by RNA polymerase II"/>
    <property type="evidence" value="ECO:0007669"/>
    <property type="project" value="UniProtKB-ARBA"/>
</dbReference>
<evidence type="ECO:0000313" key="10">
    <source>
        <dbReference type="Proteomes" id="UP000310689"/>
    </source>
</evidence>
<keyword evidence="5 7" id="KW-0804">Transcription</keyword>
<evidence type="ECO:0000256" key="3">
    <source>
        <dbReference type="ARBA" id="ARBA00023015"/>
    </source>
</evidence>
<dbReference type="GO" id="GO:0003712">
    <property type="term" value="F:transcription coregulator activity"/>
    <property type="evidence" value="ECO:0007669"/>
    <property type="project" value="InterPro"/>
</dbReference>
<comment type="function">
    <text evidence="7">Component of the Mediator complex, a coactivator involved in the regulated transcription of nearly all RNA polymerase II-dependent genes. Mediator functions as a bridge to convey information from gene-specific regulatory proteins to the basal RNA polymerase II transcription machinery. Mediator is recruited to promoters by direct interactions with regulatory proteins and serves as a scaffold for the assembly of a functional preinitiation complex with RNA polymerase II and the general transcription factors.</text>
</comment>
<organism evidence="9 10">
    <name type="scientific">Wallemia ichthyophaga</name>
    <dbReference type="NCBI Taxonomy" id="245174"/>
    <lineage>
        <taxon>Eukaryota</taxon>
        <taxon>Fungi</taxon>
        <taxon>Dikarya</taxon>
        <taxon>Basidiomycota</taxon>
        <taxon>Wallemiomycotina</taxon>
        <taxon>Wallemiomycetes</taxon>
        <taxon>Wallemiales</taxon>
        <taxon>Wallemiaceae</taxon>
        <taxon>Wallemia</taxon>
    </lineage>
</organism>
<dbReference type="Proteomes" id="UP000310689">
    <property type="component" value="Unassembled WGS sequence"/>
</dbReference>
<evidence type="ECO:0000256" key="1">
    <source>
        <dbReference type="ARBA" id="ARBA00004123"/>
    </source>
</evidence>
<dbReference type="EMBL" id="SPOI01000150">
    <property type="protein sequence ID" value="TIB35204.1"/>
    <property type="molecule type" value="Genomic_DNA"/>
</dbReference>
<evidence type="ECO:0000256" key="7">
    <source>
        <dbReference type="RuleBase" id="RU364059"/>
    </source>
</evidence>
<keyword evidence="3 7" id="KW-0805">Transcription regulation</keyword>
<evidence type="ECO:0000259" key="8">
    <source>
        <dbReference type="Pfam" id="PF10744"/>
    </source>
</evidence>
<keyword evidence="6 7" id="KW-0539">Nucleus</keyword>
<dbReference type="Pfam" id="PF10744">
    <property type="entry name" value="Med1"/>
    <property type="match status" value="1"/>
</dbReference>
<evidence type="ECO:0000256" key="6">
    <source>
        <dbReference type="ARBA" id="ARBA00023242"/>
    </source>
</evidence>
<comment type="caution">
    <text evidence="9">The sequence shown here is derived from an EMBL/GenBank/DDBJ whole genome shotgun (WGS) entry which is preliminary data.</text>
</comment>
<sequence>MSEIFSLYFDLISKDSPWNSHHHVDLLLRLRNLVDRNTNNSNNTNTKSAEILNFFSKYNAQFKSATNDAVDANAIHRLIKCRDTYCTPYVHSSLEDQSPSSLMTRIESAAKELGLEAFQDHSTHAQFTVHTVTIAGTILVIDVDLTSSPNQQPSLTRLQTSYATNSNSALEPIDKLLINDLNDFVAPKSDLSSTESTPLRSERAFQRFKRNLHQLVLLDKLSQNLGNENDLFVSFEALIKAFVDLCSAENSLISQPKYLHLYPSLDISGHGLTLNHSIRPYLTQLLHVSSRELFDPAQAIQALSHNDTCTIHVELRESSWPFNQPIPSKVHPTFKHHVPSNANLQVLPSSEKAIIAYACLNKDLYLPKNVCLEIQSALGYSDNMQNDHKVEITWLDCLYQRFLQTSVRPVTQSLANSKSQLYTISCSEGKNNMAKLSVVPFRTFSELLRIIEVCIF</sequence>
<evidence type="ECO:0000256" key="2">
    <source>
        <dbReference type="ARBA" id="ARBA00006210"/>
    </source>
</evidence>
<feature type="domain" description="Mediator complex subunit Med1" evidence="8">
    <location>
        <begin position="94"/>
        <end position="248"/>
    </location>
</feature>
<dbReference type="AlphaFoldDB" id="A0A4V6TNP3"/>